<evidence type="ECO:0000256" key="3">
    <source>
        <dbReference type="ARBA" id="ARBA00008049"/>
    </source>
</evidence>
<evidence type="ECO:0000256" key="14">
    <source>
        <dbReference type="ARBA" id="ARBA00023180"/>
    </source>
</evidence>
<dbReference type="InterPro" id="IPR002710">
    <property type="entry name" value="Dilute_dom"/>
</dbReference>
<proteinExistence type="inferred from homology"/>
<dbReference type="CDD" id="cd04476">
    <property type="entry name" value="RPA1_DBD_C"/>
    <property type="match status" value="1"/>
</dbReference>
<evidence type="ECO:0000256" key="1">
    <source>
        <dbReference type="ARBA" id="ARBA00001231"/>
    </source>
</evidence>
<dbReference type="InterPro" id="IPR017853">
    <property type="entry name" value="GH"/>
</dbReference>
<dbReference type="SUPFAM" id="SSF51445">
    <property type="entry name" value="(Trans)glycosidases"/>
    <property type="match status" value="1"/>
</dbReference>
<dbReference type="SMART" id="SM00242">
    <property type="entry name" value="MYSc"/>
    <property type="match status" value="1"/>
</dbReference>
<dbReference type="Gene3D" id="3.20.20.80">
    <property type="entry name" value="Glycosidases"/>
    <property type="match status" value="1"/>
</dbReference>
<evidence type="ECO:0000256" key="18">
    <source>
        <dbReference type="SAM" id="Coils"/>
    </source>
</evidence>
<dbReference type="InterPro" id="IPR012340">
    <property type="entry name" value="NA-bd_OB-fold"/>
</dbReference>
<keyword evidence="15 17" id="KW-0009">Actin-binding</keyword>
<dbReference type="CDD" id="cd04481">
    <property type="entry name" value="RPA1_DBD_B_like"/>
    <property type="match status" value="1"/>
</dbReference>
<evidence type="ECO:0000256" key="9">
    <source>
        <dbReference type="ARBA" id="ARBA00022840"/>
    </source>
</evidence>
<evidence type="ECO:0000256" key="16">
    <source>
        <dbReference type="ARBA" id="ARBA00023295"/>
    </source>
</evidence>
<dbReference type="InterPro" id="IPR036961">
    <property type="entry name" value="Kinesin_motor_dom_sf"/>
</dbReference>
<dbReference type="GO" id="GO:0005737">
    <property type="term" value="C:cytoplasm"/>
    <property type="evidence" value="ECO:0007669"/>
    <property type="project" value="TreeGrafter"/>
</dbReference>
<evidence type="ECO:0000256" key="2">
    <source>
        <dbReference type="ARBA" id="ARBA00006285"/>
    </source>
</evidence>
<dbReference type="Gene3D" id="1.20.120.720">
    <property type="entry name" value="Myosin VI head, motor domain, U50 subdomain"/>
    <property type="match status" value="1"/>
</dbReference>
<accession>A0A2U1MGT9</accession>
<dbReference type="PANTHER" id="PTHR13140:SF270">
    <property type="entry name" value="MYOSIN-12"/>
    <property type="match status" value="1"/>
</dbReference>
<dbReference type="SUPFAM" id="SSF50249">
    <property type="entry name" value="Nucleic acid-binding proteins"/>
    <property type="match status" value="3"/>
</dbReference>
<dbReference type="PANTHER" id="PTHR13140">
    <property type="entry name" value="MYOSIN"/>
    <property type="match status" value="1"/>
</dbReference>
<dbReference type="PROSITE" id="PS50096">
    <property type="entry name" value="IQ"/>
    <property type="match status" value="4"/>
</dbReference>
<dbReference type="CDD" id="cd15475">
    <property type="entry name" value="MyosinXI_CBD"/>
    <property type="match status" value="1"/>
</dbReference>
<evidence type="ECO:0000313" key="22">
    <source>
        <dbReference type="EMBL" id="PWA60449.1"/>
    </source>
</evidence>
<evidence type="ECO:0000256" key="4">
    <source>
        <dbReference type="ARBA" id="ARBA00012663"/>
    </source>
</evidence>
<dbReference type="InterPro" id="IPR000048">
    <property type="entry name" value="IQ_motif_EF-hand-BS"/>
</dbReference>
<dbReference type="GO" id="GO:0016459">
    <property type="term" value="C:myosin complex"/>
    <property type="evidence" value="ECO:0007669"/>
    <property type="project" value="UniProtKB-KW"/>
</dbReference>
<dbReference type="EMBL" id="PKPP01005349">
    <property type="protein sequence ID" value="PWA60449.1"/>
    <property type="molecule type" value="Genomic_DNA"/>
</dbReference>
<dbReference type="CDD" id="cd06562">
    <property type="entry name" value="GH20_HexA_HexB-like"/>
    <property type="match status" value="1"/>
</dbReference>
<dbReference type="Gene3D" id="1.10.10.820">
    <property type="match status" value="1"/>
</dbReference>
<dbReference type="GO" id="GO:0005516">
    <property type="term" value="F:calmodulin binding"/>
    <property type="evidence" value="ECO:0007669"/>
    <property type="project" value="UniProtKB-KW"/>
</dbReference>
<dbReference type="GO" id="GO:0016020">
    <property type="term" value="C:membrane"/>
    <property type="evidence" value="ECO:0007669"/>
    <property type="project" value="TreeGrafter"/>
</dbReference>
<dbReference type="Pfam" id="PF00063">
    <property type="entry name" value="Myosin_head"/>
    <property type="match status" value="1"/>
</dbReference>
<keyword evidence="14" id="KW-0325">Glycoprotein</keyword>
<dbReference type="FunFam" id="1.20.120.720:FF:000011">
    <property type="entry name" value="Myosin 2"/>
    <property type="match status" value="1"/>
</dbReference>
<dbReference type="Gene3D" id="1.20.58.530">
    <property type="match status" value="1"/>
</dbReference>
<dbReference type="InterPro" id="IPR036018">
    <property type="entry name" value="MYSc_Myo11"/>
</dbReference>
<dbReference type="STRING" id="35608.A0A2U1MGT9"/>
<evidence type="ECO:0000256" key="6">
    <source>
        <dbReference type="ARBA" id="ARBA00022737"/>
    </source>
</evidence>
<evidence type="ECO:0000256" key="13">
    <source>
        <dbReference type="ARBA" id="ARBA00023175"/>
    </source>
</evidence>
<dbReference type="Proteomes" id="UP000245207">
    <property type="component" value="Unassembled WGS sequence"/>
</dbReference>
<evidence type="ECO:0000256" key="10">
    <source>
        <dbReference type="ARBA" id="ARBA00022860"/>
    </source>
</evidence>
<dbReference type="Gene3D" id="3.30.70.1590">
    <property type="match status" value="1"/>
</dbReference>
<comment type="similarity">
    <text evidence="2">Belongs to the glycosyl hydrolase 20 family.</text>
</comment>
<dbReference type="Gene3D" id="2.40.50.140">
    <property type="entry name" value="Nucleic acid-binding proteins"/>
    <property type="match status" value="3"/>
</dbReference>
<gene>
    <name evidence="22" type="ORF">CTI12_AA381640</name>
</gene>
<dbReference type="Gene3D" id="3.40.850.10">
    <property type="entry name" value="Kinesin motor domain"/>
    <property type="match status" value="1"/>
</dbReference>
<evidence type="ECO:0000256" key="15">
    <source>
        <dbReference type="ARBA" id="ARBA00023203"/>
    </source>
</evidence>
<dbReference type="Pfam" id="PF01843">
    <property type="entry name" value="DIL"/>
    <property type="match status" value="1"/>
</dbReference>
<dbReference type="PROSITE" id="PS51126">
    <property type="entry name" value="DILUTE"/>
    <property type="match status" value="1"/>
</dbReference>
<dbReference type="Pfam" id="PF00728">
    <property type="entry name" value="Glyco_hydro_20"/>
    <property type="match status" value="1"/>
</dbReference>
<dbReference type="SUPFAM" id="SSF52540">
    <property type="entry name" value="P-loop containing nucleoside triphosphate hydrolases"/>
    <property type="match status" value="2"/>
</dbReference>
<sequence length="2497" mass="284353">MRGLESFSQLIWGAPARVLAGVYITDWPLYEHRGVLLDTSRNYYGIEDIMRLISAMSANKINVFHWHITDSQSFPLVLELEPELASKGSYGPSMEYSLEDVRQIVEFGLQHGVRIMPEIDMPGHTGSWAEAYPEIVACANMFWWPAGAPWEERLAAEPGTGHLNPLIPKTYEVVKNVFKEVATLFPDTFFHGGADEVVPGCWKADPTIQKYLANNGTLSEILEIFINKTNPYILSQNKTAVYWEDVILDSEIKVNPTILPPETTIMQTWNGGPNNTKRLVSAGYRTIVSSADYYYLDCGHGDFTGNNSANDQPPGTAQGKGGSWCGPFKSWQLIYNYDITYGLNDTEAKLVLGGEVALWSEQANGNVLDSRIWPRASAMGEVLWSGNRDEMGKKRSADATDRLNEWIHRMVSRGVKAEPIQPLWCVRNPECRQGQSLDNPNELIKQTRDHGAQGNIIVGSHVWAEDPEVAWIDGQIIADISRIYPKDTEASPAGVDDMTKLAYLHEPGVLSNLSARFSLNEIYTYTGNILIAVNPFRRLPHLYDVQMMKQYKGTAFGELSPHLFAVADDCYRAMVNEHGSQSILVSGESGAGKTETTKMLMRYLAFMGGRSGTQERTVEQQVLESNPVLEAFGNAKTVKNNNSSHFGKFVEIQFDKHGKISGAAVRTYLLERSRVCQVSDPERNYHCFYMLCAAPPEDVKKFKVGDPRIFHYLNQTNCYEVASIDDGREYLETRKAMDVVGICQEEQDAIFRVVAAILHLGNIEFIKGEESDSSKIKDEKSLYHLHTAAELLMCDEKSLEESLCERVIVTPDGNITKPLDPGSAALSRDALAKTVYSKLFDWIVEKINNSIGQDPNAKSIIGVLDIYGFESFKINSFEQFCINLTNEKLQQHFNQHVFKMEQEEYTKEEINWSYVEFVDNQDVLDLIEKKPGGIIALLDEACMFPKSTHETFAQRLYQTYKAHKRFNKPKLSRTDFTINHYAGDVTYQADHFLDKNKDYVVAEHQALLDASKCNFVANLFPTLAEETSKQSKFSSIGTRFKQQLQSLMETLSTTEPHYIRCVKPNTVLKPGIFENDNVLNQLRCGGVLEAIRISCAGYPTKRAFSEFLEQFGMLAPDVVHGYDHKSACAVICDRFGLKGYQIGKNKVFLRAGQMAELDARRTEVLTTAARRIQRQIKTYLERKDFIILKRATINVQKLWKSKLARVLYDYMRKEAASIRIQKYIRGRASRKSYRHLLGAALSIQTGLMAMAARNEYRHRRRTKGATIIQTQWRRFYAVSTYKHQRRASLTLQCLWRSKVARKELKMLKMAAKDVGALREAKDKLEKRVEELTCQLDYEKHSRIDLEETKEKEITKLQNDLQEIQGKLAEAHNQIIHEKEAAKLAIEQAPPVVKEVPVVDNAKVEELTNHNYELKTETIFHMKDEILELKKRVEEFEQKYREVENESKSRLEELEGSRLTVFQLQETIERLEVNLSTLKSENQVLRQQASLAAANDSLHEETAQLRSMIKKLESENEFLRNNKVVREVFDPIGTPEKSLDNGQGMEDIFDTPNVEQDERRESGNDASFLTIHKSLRERQQENHDVLIKSLLEDKRFDQTRPVSACYVYKILVQWRSFEKGKTEIFDRIIQTIQSSTETQDIKDLAYWLSTTSTLLNLLQSTIKATSSPYKSPQRNRVSPATLSGRMAKDLLVSPIAIGTSSRYNGVEEKRSSQSKTETKYHALLFKQHLAACIEKSYGMIRDSLKKEIIPFLNLCIQAPKSTRVRSLRGASENTLSNIVAKQQASSIHWQGIVNCLDHTLEIMSENHVPSIYTRNIFSQVFEFIEVQLFNSLLLRRECCTFSNAEYVKSGLQELEKWRTKATDQFAGSSWDGLHHIRQAVGFLVSHQKIQKSLEEITNELCPMLSIPQIYRIGTIFWDDKYGTQGLSQKVITKMRSLISEDLISMPNNSFLLDADSRQNMADQVITALCDIDPMLDDAKILVRVVRIWKAHPLTRPNEIWSLEVLFQDEQGNRIQASIKKADMNKFQGILDEGSCYKVGSFGVGENGGKFPLLSHRYKIGFYKNTSVTRVAPFDQNTRGFRFEPFQNFTRRRFSETDVVDVIGIIISISEPIPYEGFQSQKFRRTVTLEDVDGNTLDCCFFDGWVDRFNSLAQQLDKMRNVVMILQIAKVKYFNDKPSISNGAFASKLYLNDNIPEINTFRKMYQEMDGYVEKNIILNVFSPSKKEITSDEFFENAVRKMVGSIRESEYQAECIVYAKIHKVHREHGWWYLACKKCGSIAKEPEDNGGSSSSKKKGKNKVWWCKKDKEVTHVGPRYKVIVRVIDDTGSASLLLYEDIILKLIDIPCSKLITKYGDQADDIFPDELAPIVGKKLLFRFLFSSYNINFNNHVYQVKMISQDENMIKTFKHGFINEENDGETKTPTTPAVTANKFNSIDNIPFNIEHTPEVVDQMEKDADGSSSSGKGKRDVINLDETVEEDVAAKKIKNAATVEKANGNE</sequence>
<evidence type="ECO:0000256" key="12">
    <source>
        <dbReference type="ARBA" id="ARBA00023123"/>
    </source>
</evidence>
<name>A0A2U1MGT9_ARTAN</name>
<dbReference type="Pfam" id="PF02721">
    <property type="entry name" value="DUF223"/>
    <property type="match status" value="1"/>
</dbReference>
<dbReference type="CDD" id="cd04480">
    <property type="entry name" value="RPA1_DBD_A_like"/>
    <property type="match status" value="1"/>
</dbReference>
<dbReference type="FunFam" id="3.20.20.80:FF:000063">
    <property type="entry name" value="Beta-hexosaminidase"/>
    <property type="match status" value="1"/>
</dbReference>
<dbReference type="GO" id="GO:0005524">
    <property type="term" value="F:ATP binding"/>
    <property type="evidence" value="ECO:0007669"/>
    <property type="project" value="UniProtKB-UniRule"/>
</dbReference>
<feature type="coiled-coil region" evidence="18">
    <location>
        <begin position="1307"/>
        <end position="1380"/>
    </location>
</feature>
<evidence type="ECO:0000256" key="17">
    <source>
        <dbReference type="PROSITE-ProRule" id="PRU00782"/>
    </source>
</evidence>
<dbReference type="PROSITE" id="PS51456">
    <property type="entry name" value="MYOSIN_MOTOR"/>
    <property type="match status" value="1"/>
</dbReference>
<keyword evidence="13 17" id="KW-0505">Motor protein</keyword>
<comment type="similarity">
    <text evidence="3">Belongs to the TRAFAC class myosin-kinesin ATPase superfamily. Myosin family. Plant myosin class XI subfamily.</text>
</comment>
<feature type="region of interest" description="Disordered" evidence="19">
    <location>
        <begin position="2449"/>
        <end position="2471"/>
    </location>
</feature>
<keyword evidence="6" id="KW-0677">Repeat</keyword>
<keyword evidence="8" id="KW-0378">Hydrolase</keyword>
<keyword evidence="12 17" id="KW-0518">Myosin</keyword>
<feature type="domain" description="Myosin motor" evidence="21">
    <location>
        <begin position="493"/>
        <end position="1162"/>
    </location>
</feature>
<dbReference type="FunFam" id="1.10.10.820:FF:000001">
    <property type="entry name" value="Myosin heavy chain"/>
    <property type="match status" value="1"/>
</dbReference>
<dbReference type="GO" id="GO:0030048">
    <property type="term" value="P:actin filament-based movement"/>
    <property type="evidence" value="ECO:0007669"/>
    <property type="project" value="UniProtKB-ARBA"/>
</dbReference>
<feature type="region of interest" description="Actin-binding" evidence="17">
    <location>
        <begin position="1044"/>
        <end position="1066"/>
    </location>
</feature>
<evidence type="ECO:0000256" key="11">
    <source>
        <dbReference type="ARBA" id="ARBA00023054"/>
    </source>
</evidence>
<dbReference type="InterPro" id="IPR037975">
    <property type="entry name" value="MyosinXI_CBD"/>
</dbReference>
<dbReference type="FunFam" id="1.20.5.190:FF:000001">
    <property type="entry name" value="unconventional myosin-Va"/>
    <property type="match status" value="1"/>
</dbReference>
<dbReference type="GO" id="GO:0007015">
    <property type="term" value="P:actin filament organization"/>
    <property type="evidence" value="ECO:0007669"/>
    <property type="project" value="InterPro"/>
</dbReference>
<evidence type="ECO:0000256" key="19">
    <source>
        <dbReference type="SAM" id="MobiDB-lite"/>
    </source>
</evidence>
<keyword evidence="5" id="KW-0732">Signal</keyword>
<feature type="binding site" evidence="17">
    <location>
        <begin position="587"/>
        <end position="594"/>
    </location>
    <ligand>
        <name>ATP</name>
        <dbReference type="ChEBI" id="CHEBI:30616"/>
    </ligand>
</feature>
<keyword evidence="16" id="KW-0326">Glycosidase</keyword>
<evidence type="ECO:0000256" key="8">
    <source>
        <dbReference type="ARBA" id="ARBA00022801"/>
    </source>
</evidence>
<dbReference type="PRINTS" id="PR00193">
    <property type="entry name" value="MYOSINHEAVY"/>
</dbReference>
<dbReference type="GO" id="GO:0004563">
    <property type="term" value="F:beta-N-acetylhexosaminidase activity"/>
    <property type="evidence" value="ECO:0007669"/>
    <property type="project" value="UniProtKB-EC"/>
</dbReference>
<dbReference type="GO" id="GO:0000146">
    <property type="term" value="F:microfilament motor activity"/>
    <property type="evidence" value="ECO:0007669"/>
    <property type="project" value="TreeGrafter"/>
</dbReference>
<dbReference type="CDD" id="cd01384">
    <property type="entry name" value="MYSc_Myo11"/>
    <property type="match status" value="1"/>
</dbReference>
<dbReference type="InterPro" id="IPR047192">
    <property type="entry name" value="Euk_RPA1_DBD_C"/>
</dbReference>
<keyword evidence="11 18" id="KW-0175">Coiled coil</keyword>
<evidence type="ECO:0000256" key="7">
    <source>
        <dbReference type="ARBA" id="ARBA00022741"/>
    </source>
</evidence>
<dbReference type="InterPro" id="IPR003871">
    <property type="entry name" value="RFA1B/D_OB_1st"/>
</dbReference>
<protein>
    <recommendedName>
        <fullName evidence="4">beta-N-acetylhexosaminidase</fullName>
        <ecNumber evidence="4">3.2.1.52</ecNumber>
    </recommendedName>
</protein>
<evidence type="ECO:0000259" key="20">
    <source>
        <dbReference type="PROSITE" id="PS51126"/>
    </source>
</evidence>
<keyword evidence="9 17" id="KW-0067">ATP-binding</keyword>
<feature type="domain" description="Dilute" evidence="20">
    <location>
        <begin position="1625"/>
        <end position="1939"/>
    </location>
</feature>
<dbReference type="GO" id="GO:0005975">
    <property type="term" value="P:carbohydrate metabolic process"/>
    <property type="evidence" value="ECO:0007669"/>
    <property type="project" value="InterPro"/>
</dbReference>
<dbReference type="InterPro" id="IPR001609">
    <property type="entry name" value="Myosin_head_motor_dom-like"/>
</dbReference>
<keyword evidence="23" id="KW-1185">Reference proteome</keyword>
<evidence type="ECO:0000256" key="5">
    <source>
        <dbReference type="ARBA" id="ARBA00022729"/>
    </source>
</evidence>
<dbReference type="GO" id="GO:0051015">
    <property type="term" value="F:actin filament binding"/>
    <property type="evidence" value="ECO:0007669"/>
    <property type="project" value="TreeGrafter"/>
</dbReference>
<dbReference type="OrthoDB" id="6108017at2759"/>
<evidence type="ECO:0000313" key="23">
    <source>
        <dbReference type="Proteomes" id="UP000245207"/>
    </source>
</evidence>
<dbReference type="InterPro" id="IPR015883">
    <property type="entry name" value="Glyco_hydro_20_cat"/>
</dbReference>
<dbReference type="Pfam" id="PF00612">
    <property type="entry name" value="IQ"/>
    <property type="match status" value="1"/>
</dbReference>
<dbReference type="SMART" id="SM01132">
    <property type="entry name" value="DIL"/>
    <property type="match status" value="1"/>
</dbReference>
<feature type="coiled-coil region" evidence="18">
    <location>
        <begin position="1418"/>
        <end position="1521"/>
    </location>
</feature>
<dbReference type="InterPro" id="IPR027417">
    <property type="entry name" value="P-loop_NTPase"/>
</dbReference>
<organism evidence="22 23">
    <name type="scientific">Artemisia annua</name>
    <name type="common">Sweet wormwood</name>
    <dbReference type="NCBI Taxonomy" id="35608"/>
    <lineage>
        <taxon>Eukaryota</taxon>
        <taxon>Viridiplantae</taxon>
        <taxon>Streptophyta</taxon>
        <taxon>Embryophyta</taxon>
        <taxon>Tracheophyta</taxon>
        <taxon>Spermatophyta</taxon>
        <taxon>Magnoliopsida</taxon>
        <taxon>eudicotyledons</taxon>
        <taxon>Gunneridae</taxon>
        <taxon>Pentapetalae</taxon>
        <taxon>asterids</taxon>
        <taxon>campanulids</taxon>
        <taxon>Asterales</taxon>
        <taxon>Asteraceae</taxon>
        <taxon>Asteroideae</taxon>
        <taxon>Anthemideae</taxon>
        <taxon>Artemisiinae</taxon>
        <taxon>Artemisia</taxon>
    </lineage>
</organism>
<dbReference type="Gene3D" id="1.20.5.190">
    <property type="match status" value="3"/>
</dbReference>
<comment type="catalytic activity">
    <reaction evidence="1">
        <text>Hydrolysis of terminal non-reducing N-acetyl-D-hexosamine residues in N-acetyl-beta-D-hexosaminides.</text>
        <dbReference type="EC" id="3.2.1.52"/>
    </reaction>
</comment>
<comment type="caution">
    <text evidence="22">The sequence shown here is derived from an EMBL/GenBank/DDBJ whole genome shotgun (WGS) entry which is preliminary data.</text>
</comment>
<dbReference type="SMART" id="SM00015">
    <property type="entry name" value="IQ"/>
    <property type="match status" value="5"/>
</dbReference>
<evidence type="ECO:0000259" key="21">
    <source>
        <dbReference type="PROSITE" id="PS51456"/>
    </source>
</evidence>
<reference evidence="22 23" key="1">
    <citation type="journal article" date="2018" name="Mol. Plant">
        <title>The genome of Artemisia annua provides insight into the evolution of Asteraceae family and artemisinin biosynthesis.</title>
        <authorList>
            <person name="Shen Q."/>
            <person name="Zhang L."/>
            <person name="Liao Z."/>
            <person name="Wang S."/>
            <person name="Yan T."/>
            <person name="Shi P."/>
            <person name="Liu M."/>
            <person name="Fu X."/>
            <person name="Pan Q."/>
            <person name="Wang Y."/>
            <person name="Lv Z."/>
            <person name="Lu X."/>
            <person name="Zhang F."/>
            <person name="Jiang W."/>
            <person name="Ma Y."/>
            <person name="Chen M."/>
            <person name="Hao X."/>
            <person name="Li L."/>
            <person name="Tang Y."/>
            <person name="Lv G."/>
            <person name="Zhou Y."/>
            <person name="Sun X."/>
            <person name="Brodelius P.E."/>
            <person name="Rose J.K.C."/>
            <person name="Tang K."/>
        </authorList>
    </citation>
    <scope>NUCLEOTIDE SEQUENCE [LARGE SCALE GENOMIC DNA]</scope>
    <source>
        <strain evidence="23">cv. Huhao1</strain>
        <tissue evidence="22">Leaf</tissue>
    </source>
</reference>
<keyword evidence="10" id="KW-0112">Calmodulin-binding</keyword>
<keyword evidence="7 17" id="KW-0547">Nucleotide-binding</keyword>
<dbReference type="EC" id="3.2.1.52" evidence="4"/>